<dbReference type="Proteomes" id="UP000316196">
    <property type="component" value="Unassembled WGS sequence"/>
</dbReference>
<keyword evidence="1" id="KW-0472">Membrane</keyword>
<keyword evidence="4" id="KW-1185">Reference proteome</keyword>
<reference evidence="3 4" key="1">
    <citation type="submission" date="2019-06" db="EMBL/GenBank/DDBJ databases">
        <title>Sequencing the genomes of 1000 actinobacteria strains.</title>
        <authorList>
            <person name="Klenk H.-P."/>
        </authorList>
    </citation>
    <scope>NUCLEOTIDE SEQUENCE [LARGE SCALE GENOMIC DNA]</scope>
    <source>
        <strain evidence="3 4">DSM 8251</strain>
    </source>
</reference>
<proteinExistence type="predicted"/>
<feature type="domain" description="DUF1206" evidence="2">
    <location>
        <begin position="37"/>
        <end position="106"/>
    </location>
</feature>
<feature type="transmembrane region" description="Helical" evidence="1">
    <location>
        <begin position="168"/>
        <end position="189"/>
    </location>
</feature>
<organism evidence="3 4">
    <name type="scientific">Propioniferax innocua</name>
    <dbReference type="NCBI Taxonomy" id="1753"/>
    <lineage>
        <taxon>Bacteria</taxon>
        <taxon>Bacillati</taxon>
        <taxon>Actinomycetota</taxon>
        <taxon>Actinomycetes</taxon>
        <taxon>Propionibacteriales</taxon>
        <taxon>Propionibacteriaceae</taxon>
        <taxon>Propioniferax</taxon>
    </lineage>
</organism>
<evidence type="ECO:0000313" key="3">
    <source>
        <dbReference type="EMBL" id="TQL62333.1"/>
    </source>
</evidence>
<dbReference type="Pfam" id="PF06724">
    <property type="entry name" value="DUF1206"/>
    <property type="match status" value="3"/>
</dbReference>
<feature type="domain" description="DUF1206" evidence="2">
    <location>
        <begin position="211"/>
        <end position="278"/>
    </location>
</feature>
<comment type="caution">
    <text evidence="3">The sequence shown here is derived from an EMBL/GenBank/DDBJ whole genome shotgun (WGS) entry which is preliminary data.</text>
</comment>
<name>A0A542ZPP9_9ACTN</name>
<keyword evidence="1" id="KW-0812">Transmembrane</keyword>
<dbReference type="OrthoDB" id="4552598at2"/>
<feature type="transmembrane region" description="Helical" evidence="1">
    <location>
        <begin position="33"/>
        <end position="54"/>
    </location>
</feature>
<protein>
    <submittedName>
        <fullName evidence="3">Uncharacterized protein DUF1206</fullName>
    </submittedName>
</protein>
<feature type="transmembrane region" description="Helical" evidence="1">
    <location>
        <begin position="84"/>
        <end position="106"/>
    </location>
</feature>
<dbReference type="AlphaFoldDB" id="A0A542ZPP9"/>
<feature type="domain" description="DUF1206" evidence="2">
    <location>
        <begin position="122"/>
        <end position="191"/>
    </location>
</feature>
<evidence type="ECO:0000256" key="1">
    <source>
        <dbReference type="SAM" id="Phobius"/>
    </source>
</evidence>
<evidence type="ECO:0000259" key="2">
    <source>
        <dbReference type="Pfam" id="PF06724"/>
    </source>
</evidence>
<gene>
    <name evidence="3" type="ORF">FB460_0104</name>
</gene>
<feature type="transmembrane region" description="Helical" evidence="1">
    <location>
        <begin position="210"/>
        <end position="234"/>
    </location>
</feature>
<dbReference type="EMBL" id="VFOR01000001">
    <property type="protein sequence ID" value="TQL62333.1"/>
    <property type="molecule type" value="Genomic_DNA"/>
</dbReference>
<feature type="transmembrane region" description="Helical" evidence="1">
    <location>
        <begin position="254"/>
        <end position="278"/>
    </location>
</feature>
<evidence type="ECO:0000313" key="4">
    <source>
        <dbReference type="Proteomes" id="UP000316196"/>
    </source>
</evidence>
<keyword evidence="1" id="KW-1133">Transmembrane helix</keyword>
<dbReference type="InterPro" id="IPR009597">
    <property type="entry name" value="DUF1206"/>
</dbReference>
<accession>A0A542ZPP9</accession>
<sequence length="286" mass="29626">MDVEGALDDAGDADSADAHAAGRIVQQNPVYQTFVCVGLIAFGVMHLLIGWIALQIAWGGQGSDQQASGTGALQELAQKPGGKIALMVCAVGLFVLVLWQLIEAAIGHTHVTGKQRLGRRLGSLSKVVTYAVIGSAAARIAFGGGGGGGESQQESLVAQIMQNPAGRVLIGVIGLVVIVVGVFGIVKGVRRTFTEDLDGGVPDWAKTMGTLGYCAKGIAVGIVGFLFVWSAITFNAQAAGNTDSALRAIVQQPFGPYLLTAMAAGMAAFGLFSFVWAFNARHEKAR</sequence>
<feature type="transmembrane region" description="Helical" evidence="1">
    <location>
        <begin position="127"/>
        <end position="148"/>
    </location>
</feature>